<name>A0A3P7MCF8_CYLGO</name>
<organism evidence="2 3">
    <name type="scientific">Cylicostephanus goldi</name>
    <name type="common">Nematode worm</name>
    <dbReference type="NCBI Taxonomy" id="71465"/>
    <lineage>
        <taxon>Eukaryota</taxon>
        <taxon>Metazoa</taxon>
        <taxon>Ecdysozoa</taxon>
        <taxon>Nematoda</taxon>
        <taxon>Chromadorea</taxon>
        <taxon>Rhabditida</taxon>
        <taxon>Rhabditina</taxon>
        <taxon>Rhabditomorpha</taxon>
        <taxon>Strongyloidea</taxon>
        <taxon>Strongylidae</taxon>
        <taxon>Cylicostephanus</taxon>
    </lineage>
</organism>
<evidence type="ECO:0000313" key="2">
    <source>
        <dbReference type="EMBL" id="VDN21193.1"/>
    </source>
</evidence>
<dbReference type="SUPFAM" id="SSF56672">
    <property type="entry name" value="DNA/RNA polymerases"/>
    <property type="match status" value="1"/>
</dbReference>
<dbReference type="InterPro" id="IPR043502">
    <property type="entry name" value="DNA/RNA_pol_sf"/>
</dbReference>
<evidence type="ECO:0000259" key="1">
    <source>
        <dbReference type="Pfam" id="PF00078"/>
    </source>
</evidence>
<reference evidence="2 3" key="1">
    <citation type="submission" date="2018-11" db="EMBL/GenBank/DDBJ databases">
        <authorList>
            <consortium name="Pathogen Informatics"/>
        </authorList>
    </citation>
    <scope>NUCLEOTIDE SEQUENCE [LARGE SCALE GENOMIC DNA]</scope>
</reference>
<sequence>MLLQRKKRLYPSYTGYFRPGKCKSVYSNLDFKSGFLIPLEKKHHRFFLFLGLFHFTVMAQGLKGPPGTFQRVANELIRGLKAIDDIITASHSVAQHFQDTRIENFRMRLTPEKCSFFQTVSYLGVLISKKAPVLAPPILSQPYIFHTNASTFGLGTCLLQKNPSSHQGHPSAADH</sequence>
<protein>
    <recommendedName>
        <fullName evidence="1">Reverse transcriptase domain-containing protein</fullName>
    </recommendedName>
</protein>
<accession>A0A3P7MCF8</accession>
<dbReference type="Gene3D" id="3.10.10.10">
    <property type="entry name" value="HIV Type 1 Reverse Transcriptase, subunit A, domain 1"/>
    <property type="match status" value="1"/>
</dbReference>
<evidence type="ECO:0000313" key="3">
    <source>
        <dbReference type="Proteomes" id="UP000271889"/>
    </source>
</evidence>
<dbReference type="PANTHER" id="PTHR33064:SF37">
    <property type="entry name" value="RIBONUCLEASE H"/>
    <property type="match status" value="1"/>
</dbReference>
<dbReference type="EMBL" id="UYRV01105467">
    <property type="protein sequence ID" value="VDN21193.1"/>
    <property type="molecule type" value="Genomic_DNA"/>
</dbReference>
<feature type="domain" description="Reverse transcriptase" evidence="1">
    <location>
        <begin position="26"/>
        <end position="125"/>
    </location>
</feature>
<dbReference type="PANTHER" id="PTHR33064">
    <property type="entry name" value="POL PROTEIN"/>
    <property type="match status" value="1"/>
</dbReference>
<gene>
    <name evidence="2" type="ORF">CGOC_LOCUS8974</name>
</gene>
<dbReference type="Pfam" id="PF00078">
    <property type="entry name" value="RVT_1"/>
    <property type="match status" value="1"/>
</dbReference>
<dbReference type="AlphaFoldDB" id="A0A3P7MCF8"/>
<dbReference type="OrthoDB" id="5865526at2759"/>
<dbReference type="Gene3D" id="3.30.70.270">
    <property type="match status" value="1"/>
</dbReference>
<keyword evidence="3" id="KW-1185">Reference proteome</keyword>
<dbReference type="InterPro" id="IPR051320">
    <property type="entry name" value="Viral_Replic_Matur_Polypro"/>
</dbReference>
<dbReference type="InterPro" id="IPR000477">
    <property type="entry name" value="RT_dom"/>
</dbReference>
<proteinExistence type="predicted"/>
<dbReference type="InterPro" id="IPR043128">
    <property type="entry name" value="Rev_trsase/Diguanyl_cyclase"/>
</dbReference>
<dbReference type="Proteomes" id="UP000271889">
    <property type="component" value="Unassembled WGS sequence"/>
</dbReference>